<evidence type="ECO:0000256" key="1">
    <source>
        <dbReference type="SAM" id="MobiDB-lite"/>
    </source>
</evidence>
<dbReference type="Proteomes" id="UP001163878">
    <property type="component" value="Chromosome"/>
</dbReference>
<keyword evidence="3" id="KW-1185">Reference proteome</keyword>
<reference evidence="2" key="1">
    <citation type="submission" date="2022-10" db="EMBL/GenBank/DDBJ databases">
        <title>Cytochrome P450 Catalyzes Benzene Ring Formation in the Biosynthesis of Trialkyl-Substituted Aromatic Polyketides.</title>
        <authorList>
            <person name="Zhao E."/>
            <person name="Ge H."/>
        </authorList>
    </citation>
    <scope>NUCLEOTIDE SEQUENCE</scope>
    <source>
        <strain evidence="2">NA0869</strain>
    </source>
</reference>
<proteinExistence type="predicted"/>
<dbReference type="RefSeq" id="WP_264241764.1">
    <property type="nucleotide sequence ID" value="NZ_CP107567.1"/>
</dbReference>
<feature type="region of interest" description="Disordered" evidence="1">
    <location>
        <begin position="1"/>
        <end position="40"/>
    </location>
</feature>
<protein>
    <recommendedName>
        <fullName evidence="4">Integrase</fullName>
    </recommendedName>
</protein>
<evidence type="ECO:0000313" key="2">
    <source>
        <dbReference type="EMBL" id="UYQ60558.1"/>
    </source>
</evidence>
<gene>
    <name evidence="2" type="ORF">OGH68_03115</name>
</gene>
<accession>A0ABY6I0Q5</accession>
<sequence length="58" mass="6568">MTSKLSTVVRRMRRHGIAPRRQPDPPSRLGRGPHGISTTAVGRRLFDVLRARVGSRRH</sequence>
<organism evidence="2 3">
    <name type="scientific">Streptomyces peucetius</name>
    <dbReference type="NCBI Taxonomy" id="1950"/>
    <lineage>
        <taxon>Bacteria</taxon>
        <taxon>Bacillati</taxon>
        <taxon>Actinomycetota</taxon>
        <taxon>Actinomycetes</taxon>
        <taxon>Kitasatosporales</taxon>
        <taxon>Streptomycetaceae</taxon>
        <taxon>Streptomyces</taxon>
    </lineage>
</organism>
<evidence type="ECO:0008006" key="4">
    <source>
        <dbReference type="Google" id="ProtNLM"/>
    </source>
</evidence>
<name>A0ABY6I0Q5_STRPE</name>
<evidence type="ECO:0000313" key="3">
    <source>
        <dbReference type="Proteomes" id="UP001163878"/>
    </source>
</evidence>
<dbReference type="EMBL" id="CP107567">
    <property type="protein sequence ID" value="UYQ60558.1"/>
    <property type="molecule type" value="Genomic_DNA"/>
</dbReference>